<evidence type="ECO:0000256" key="10">
    <source>
        <dbReference type="SAM" id="MobiDB-lite"/>
    </source>
</evidence>
<dbReference type="PROSITE" id="PS51192">
    <property type="entry name" value="HELICASE_ATP_BIND_1"/>
    <property type="match status" value="1"/>
</dbReference>
<evidence type="ECO:0000256" key="9">
    <source>
        <dbReference type="PROSITE-ProRule" id="PRU00552"/>
    </source>
</evidence>
<dbReference type="FunCoup" id="G8JPR0">
    <property type="interactions" value="1043"/>
</dbReference>
<dbReference type="CDD" id="cd22474">
    <property type="entry name" value="KH-I_PRP5_like"/>
    <property type="match status" value="1"/>
</dbReference>
<dbReference type="GO" id="GO:0005524">
    <property type="term" value="F:ATP binding"/>
    <property type="evidence" value="ECO:0007669"/>
    <property type="project" value="UniProtKB-KW"/>
</dbReference>
<dbReference type="PROSITE" id="PS51194">
    <property type="entry name" value="HELICASE_CTER"/>
    <property type="match status" value="1"/>
</dbReference>
<keyword evidence="2" id="KW-0547">Nucleotide-binding</keyword>
<dbReference type="KEGG" id="erc:Ecym_2269"/>
<dbReference type="eggNOG" id="KOG0334">
    <property type="taxonomic scope" value="Eukaryota"/>
</dbReference>
<evidence type="ECO:0000313" key="14">
    <source>
        <dbReference type="EMBL" id="AET38015.1"/>
    </source>
</evidence>
<organism evidence="14 15">
    <name type="scientific">Eremothecium cymbalariae (strain CBS 270.75 / DBVPG 7215 / KCTC 17166 / NRRL Y-17582)</name>
    <name type="common">Yeast</name>
    <dbReference type="NCBI Taxonomy" id="931890"/>
    <lineage>
        <taxon>Eukaryota</taxon>
        <taxon>Fungi</taxon>
        <taxon>Dikarya</taxon>
        <taxon>Ascomycota</taxon>
        <taxon>Saccharomycotina</taxon>
        <taxon>Saccharomycetes</taxon>
        <taxon>Saccharomycetales</taxon>
        <taxon>Saccharomycetaceae</taxon>
        <taxon>Eremothecium</taxon>
    </lineage>
</organism>
<evidence type="ECO:0000256" key="5">
    <source>
        <dbReference type="ARBA" id="ARBA00022840"/>
    </source>
</evidence>
<dbReference type="InterPro" id="IPR000629">
    <property type="entry name" value="RNA-helicase_DEAD-box_CS"/>
</dbReference>
<dbReference type="CDD" id="cd18787">
    <property type="entry name" value="SF2_C_DEAD"/>
    <property type="match status" value="1"/>
</dbReference>
<dbReference type="PROSITE" id="PS51195">
    <property type="entry name" value="Q_MOTIF"/>
    <property type="match status" value="1"/>
</dbReference>
<dbReference type="RefSeq" id="XP_003644832.1">
    <property type="nucleotide sequence ID" value="XM_003644784.1"/>
</dbReference>
<dbReference type="GO" id="GO:0016787">
    <property type="term" value="F:hydrolase activity"/>
    <property type="evidence" value="ECO:0007669"/>
    <property type="project" value="UniProtKB-KW"/>
</dbReference>
<dbReference type="PROSITE" id="PS00039">
    <property type="entry name" value="DEAD_ATP_HELICASE"/>
    <property type="match status" value="1"/>
</dbReference>
<evidence type="ECO:0000256" key="3">
    <source>
        <dbReference type="ARBA" id="ARBA00022801"/>
    </source>
</evidence>
<evidence type="ECO:0000256" key="6">
    <source>
        <dbReference type="ARBA" id="ARBA00023187"/>
    </source>
</evidence>
<evidence type="ECO:0000259" key="11">
    <source>
        <dbReference type="PROSITE" id="PS51192"/>
    </source>
</evidence>
<feature type="domain" description="Helicase C-terminal" evidence="12">
    <location>
        <begin position="520"/>
        <end position="690"/>
    </location>
</feature>
<comment type="catalytic activity">
    <reaction evidence="8">
        <text>ATP + H2O = ADP + phosphate + H(+)</text>
        <dbReference type="Rhea" id="RHEA:13065"/>
        <dbReference type="ChEBI" id="CHEBI:15377"/>
        <dbReference type="ChEBI" id="CHEBI:15378"/>
        <dbReference type="ChEBI" id="CHEBI:30616"/>
        <dbReference type="ChEBI" id="CHEBI:43474"/>
        <dbReference type="ChEBI" id="CHEBI:456216"/>
        <dbReference type="EC" id="3.6.4.13"/>
    </reaction>
</comment>
<sequence>MSAIDDKKAAERQERLIKWKHKKQEQDILKQKNGHNSENEGRSITAAQGNPDGTIEMKDADKMAERRKKLEMWKRKRQEQDALKNRSNDNVERVSIAKTGERVPVVTRKSTSEARDIEDVGEGPNGYNSHSGKKSSRIGWNSKKQTKKRSIFDDSDDEIEPSKLKLFKPGTEIRTESKVEEETEDTLEAFMKSLDVKENKLQNVTEVFYQDDEDTVTFDFNRTESESGTEFVRIAKIKARKQLKTVHYSKADLEPFVKNLYHEPEEICLMTDEEMADLRLSLDNTTVKGLNCPGPITKWTHLGLTSDVMDLLVKEFQFNFPTPIQSQAIPAIMSGRDIIGISKTGSGKTVSFLLPLLRQIKSQRPLRVGETGPIGLLLAPTRELAVQIHEEVVKFTAANPRIKSICCTGGSEIKKQINDIKRGIEIIVATPGRFIDLLSLNSGNLVNPKRIVFVVLDEADRLFDLGFEPQVNQIMKCIRPDKQCVLFSATFPTKLKSFASKILHNPIHITINSKSLINENIEQRVEIFGDEESKFKSLLHWLVPTQTREVDEKTIIFVSSQQICDFLSNRLEVNGLGTFSIHAGKPFNERTWNLRSFKETKNGILICTEVLSRGLNVPEVSLVLIYNAAKSFAQYVHTTGRTARGTNKGMAVTLLMNNELAASYILMKSMRDEEINKHHHATISKLQQMSDQFNEGLKTGEYRLAKGFGGKGLDHLDKVNEEKHTEERRHFDADSGTASNDISEPGQDVAVTEESQSVSVPRLDYSIKKMVNPDGTSTYFAHVQINDLPQVVRWEATKFTTLSSIKHETGCSITNKGRFYPSGQGPHDTTDEPKLYLLVESANDKDISLAIELLETKVREGVRKSNIQEIRSNKYTI</sequence>
<dbReference type="STRING" id="931890.G8JPR0"/>
<dbReference type="Pfam" id="PF00270">
    <property type="entry name" value="DEAD"/>
    <property type="match status" value="1"/>
</dbReference>
<feature type="domain" description="Helicase ATP-binding" evidence="11">
    <location>
        <begin position="329"/>
        <end position="509"/>
    </location>
</feature>
<keyword evidence="15" id="KW-1185">Reference proteome</keyword>
<keyword evidence="4" id="KW-0347">Helicase</keyword>
<keyword evidence="5" id="KW-0067">ATP-binding</keyword>
<dbReference type="Gene3D" id="3.40.50.300">
    <property type="entry name" value="P-loop containing nucleotide triphosphate hydrolases"/>
    <property type="match status" value="2"/>
</dbReference>
<proteinExistence type="inferred from homology"/>
<dbReference type="InterPro" id="IPR014014">
    <property type="entry name" value="RNA_helicase_DEAD_Q_motif"/>
</dbReference>
<accession>G8JPR0</accession>
<evidence type="ECO:0000256" key="2">
    <source>
        <dbReference type="ARBA" id="ARBA00022741"/>
    </source>
</evidence>
<feature type="compositionally biased region" description="Basic and acidic residues" evidence="10">
    <location>
        <begin position="55"/>
        <end position="92"/>
    </location>
</feature>
<comment type="similarity">
    <text evidence="7">Belongs to the DEAD box helicase family. DDX46/PRP5 subfamily.</text>
</comment>
<dbReference type="GO" id="GO:0003676">
    <property type="term" value="F:nucleic acid binding"/>
    <property type="evidence" value="ECO:0007669"/>
    <property type="project" value="InterPro"/>
</dbReference>
<dbReference type="EMBL" id="CP002498">
    <property type="protein sequence ID" value="AET38015.1"/>
    <property type="molecule type" value="Genomic_DNA"/>
</dbReference>
<dbReference type="SMART" id="SM00487">
    <property type="entry name" value="DEXDc"/>
    <property type="match status" value="1"/>
</dbReference>
<dbReference type="InterPro" id="IPR011545">
    <property type="entry name" value="DEAD/DEAH_box_helicase_dom"/>
</dbReference>
<keyword evidence="6" id="KW-0507">mRNA processing</keyword>
<dbReference type="InterPro" id="IPR014001">
    <property type="entry name" value="Helicase_ATP-bd"/>
</dbReference>
<feature type="compositionally biased region" description="Basic and acidic residues" evidence="10">
    <location>
        <begin position="24"/>
        <end position="41"/>
    </location>
</feature>
<dbReference type="SMART" id="SM00490">
    <property type="entry name" value="HELICc"/>
    <property type="match status" value="1"/>
</dbReference>
<dbReference type="Pfam" id="PF23469">
    <property type="entry name" value="KH_12"/>
    <property type="match status" value="1"/>
</dbReference>
<name>G8JPR0_ERECY</name>
<dbReference type="EC" id="3.6.4.13" evidence="1"/>
<dbReference type="InterPro" id="IPR027417">
    <property type="entry name" value="P-loop_NTPase"/>
</dbReference>
<dbReference type="GO" id="GO:0000348">
    <property type="term" value="P:mRNA branch site recognition"/>
    <property type="evidence" value="ECO:0007669"/>
    <property type="project" value="EnsemblFungi"/>
</dbReference>
<evidence type="ECO:0000256" key="7">
    <source>
        <dbReference type="ARBA" id="ARBA00038511"/>
    </source>
</evidence>
<dbReference type="Pfam" id="PF00271">
    <property type="entry name" value="Helicase_C"/>
    <property type="match status" value="1"/>
</dbReference>
<dbReference type="OrthoDB" id="196131at2759"/>
<evidence type="ECO:0000259" key="12">
    <source>
        <dbReference type="PROSITE" id="PS51194"/>
    </source>
</evidence>
<dbReference type="HOGENOM" id="CLU_003041_0_2_1"/>
<keyword evidence="6" id="KW-0508">mRNA splicing</keyword>
<protein>
    <recommendedName>
        <fullName evidence="1">RNA helicase</fullName>
        <ecNumber evidence="1">3.6.4.13</ecNumber>
    </recommendedName>
</protein>
<dbReference type="InterPro" id="IPR001650">
    <property type="entry name" value="Helicase_C-like"/>
</dbReference>
<dbReference type="GO" id="GO:0003724">
    <property type="term" value="F:RNA helicase activity"/>
    <property type="evidence" value="ECO:0007669"/>
    <property type="project" value="UniProtKB-EC"/>
</dbReference>
<reference evidence="15" key="1">
    <citation type="journal article" date="2012" name="G3 (Bethesda)">
        <title>Pichia sorbitophila, an interspecies yeast hybrid reveals early steps of genome resolution following polyploidization.</title>
        <authorList>
            <person name="Leh Louis V."/>
            <person name="Despons L."/>
            <person name="Friedrich A."/>
            <person name="Martin T."/>
            <person name="Durrens P."/>
            <person name="Casaregola S."/>
            <person name="Neuveglise C."/>
            <person name="Fairhead C."/>
            <person name="Marck C."/>
            <person name="Cruz J.A."/>
            <person name="Straub M.L."/>
            <person name="Kugler V."/>
            <person name="Sacerdot C."/>
            <person name="Uzunov Z."/>
            <person name="Thierry A."/>
            <person name="Weiss S."/>
            <person name="Bleykasten C."/>
            <person name="De Montigny J."/>
            <person name="Jacques N."/>
            <person name="Jung P."/>
            <person name="Lemaire M."/>
            <person name="Mallet S."/>
            <person name="Morel G."/>
            <person name="Richard G.F."/>
            <person name="Sarkar A."/>
            <person name="Savel G."/>
            <person name="Schacherer J."/>
            <person name="Seret M.L."/>
            <person name="Talla E."/>
            <person name="Samson G."/>
            <person name="Jubin C."/>
            <person name="Poulain J."/>
            <person name="Vacherie B."/>
            <person name="Barbe V."/>
            <person name="Pelletier E."/>
            <person name="Sherman D.J."/>
            <person name="Westhof E."/>
            <person name="Weissenbach J."/>
            <person name="Baret P.V."/>
            <person name="Wincker P."/>
            <person name="Gaillardin C."/>
            <person name="Dujon B."/>
            <person name="Souciet J.L."/>
        </authorList>
    </citation>
    <scope>NUCLEOTIDE SEQUENCE [LARGE SCALE GENOMIC DNA]</scope>
    <source>
        <strain evidence="15">CBS 270.75 / DBVPG 7215 / KCTC 17166 / NRRL Y-17582</strain>
    </source>
</reference>
<dbReference type="InParanoid" id="G8JPR0"/>
<gene>
    <name evidence="14" type="ordered locus">Ecym_2269</name>
</gene>
<evidence type="ECO:0000256" key="4">
    <source>
        <dbReference type="ARBA" id="ARBA00022806"/>
    </source>
</evidence>
<evidence type="ECO:0000256" key="8">
    <source>
        <dbReference type="ARBA" id="ARBA00047984"/>
    </source>
</evidence>
<dbReference type="SUPFAM" id="SSF52540">
    <property type="entry name" value="P-loop containing nucleoside triphosphate hydrolases"/>
    <property type="match status" value="2"/>
</dbReference>
<dbReference type="OMA" id="FAQYVHT"/>
<evidence type="ECO:0000259" key="13">
    <source>
        <dbReference type="PROSITE" id="PS51195"/>
    </source>
</evidence>
<feature type="compositionally biased region" description="Basic and acidic residues" evidence="10">
    <location>
        <begin position="1"/>
        <end position="17"/>
    </location>
</feature>
<dbReference type="PANTHER" id="PTHR47958">
    <property type="entry name" value="ATP-DEPENDENT RNA HELICASE DBP3"/>
    <property type="match status" value="1"/>
</dbReference>
<evidence type="ECO:0000256" key="1">
    <source>
        <dbReference type="ARBA" id="ARBA00012552"/>
    </source>
</evidence>
<feature type="region of interest" description="Disordered" evidence="10">
    <location>
        <begin position="725"/>
        <end position="748"/>
    </location>
</feature>
<keyword evidence="3" id="KW-0378">Hydrolase</keyword>
<evidence type="ECO:0000313" key="15">
    <source>
        <dbReference type="Proteomes" id="UP000006790"/>
    </source>
</evidence>
<feature type="domain" description="DEAD-box RNA helicase Q" evidence="13">
    <location>
        <begin position="297"/>
        <end position="326"/>
    </location>
</feature>
<dbReference type="AlphaFoldDB" id="G8JPR0"/>
<feature type="region of interest" description="Disordered" evidence="10">
    <location>
        <begin position="1"/>
        <end position="155"/>
    </location>
</feature>
<dbReference type="GeneID" id="11471832"/>
<feature type="short sequence motif" description="Q motif" evidence="9">
    <location>
        <begin position="297"/>
        <end position="326"/>
    </location>
</feature>
<dbReference type="InterPro" id="IPR056149">
    <property type="entry name" value="PRP5/DDX46/KHDC4_KH"/>
</dbReference>
<dbReference type="Proteomes" id="UP000006790">
    <property type="component" value="Chromosome 2"/>
</dbReference>